<accession>A0A9W8Q9A2</accession>
<dbReference type="EMBL" id="JAJHUN010000010">
    <property type="protein sequence ID" value="KAJ4148181.1"/>
    <property type="molecule type" value="Genomic_DNA"/>
</dbReference>
<dbReference type="RefSeq" id="XP_056051122.1">
    <property type="nucleotide sequence ID" value="XM_056194155.1"/>
</dbReference>
<feature type="domain" description="F-box" evidence="4">
    <location>
        <begin position="1"/>
        <end position="46"/>
    </location>
</feature>
<dbReference type="PROSITE" id="PS50181">
    <property type="entry name" value="FBOX"/>
    <property type="match status" value="1"/>
</dbReference>
<gene>
    <name evidence="5" type="ORF">LMH87_002662</name>
</gene>
<proteinExistence type="predicted"/>
<dbReference type="SUPFAM" id="SSF48403">
    <property type="entry name" value="Ankyrin repeat"/>
    <property type="match status" value="1"/>
</dbReference>
<protein>
    <recommendedName>
        <fullName evidence="4">F-box domain-containing protein</fullName>
    </recommendedName>
</protein>
<feature type="repeat" description="ANK" evidence="3">
    <location>
        <begin position="477"/>
        <end position="509"/>
    </location>
</feature>
<organism evidence="5 6">
    <name type="scientific">Akanthomyces muscarius</name>
    <name type="common">Entomopathogenic fungus</name>
    <name type="synonym">Lecanicillium muscarium</name>
    <dbReference type="NCBI Taxonomy" id="2231603"/>
    <lineage>
        <taxon>Eukaryota</taxon>
        <taxon>Fungi</taxon>
        <taxon>Dikarya</taxon>
        <taxon>Ascomycota</taxon>
        <taxon>Pezizomycotina</taxon>
        <taxon>Sordariomycetes</taxon>
        <taxon>Hypocreomycetidae</taxon>
        <taxon>Hypocreales</taxon>
        <taxon>Cordycipitaceae</taxon>
        <taxon>Akanthomyces</taxon>
    </lineage>
</organism>
<evidence type="ECO:0000256" key="2">
    <source>
        <dbReference type="ARBA" id="ARBA00023043"/>
    </source>
</evidence>
<dbReference type="InterPro" id="IPR036770">
    <property type="entry name" value="Ankyrin_rpt-contain_sf"/>
</dbReference>
<feature type="repeat" description="ANK" evidence="3">
    <location>
        <begin position="444"/>
        <end position="476"/>
    </location>
</feature>
<evidence type="ECO:0000313" key="6">
    <source>
        <dbReference type="Proteomes" id="UP001144673"/>
    </source>
</evidence>
<evidence type="ECO:0000313" key="5">
    <source>
        <dbReference type="EMBL" id="KAJ4148181.1"/>
    </source>
</evidence>
<dbReference type="KEGG" id="amus:LMH87_002662"/>
<dbReference type="InterPro" id="IPR002110">
    <property type="entry name" value="Ankyrin_rpt"/>
</dbReference>
<name>A0A9W8Q9A2_AKAMU</name>
<dbReference type="Gene3D" id="1.25.40.20">
    <property type="entry name" value="Ankyrin repeat-containing domain"/>
    <property type="match status" value="3"/>
</dbReference>
<comment type="caution">
    <text evidence="5">The sequence shown here is derived from an EMBL/GenBank/DDBJ whole genome shotgun (WGS) entry which is preliminary data.</text>
</comment>
<feature type="repeat" description="ANK" evidence="3">
    <location>
        <begin position="238"/>
        <end position="264"/>
    </location>
</feature>
<reference evidence="5" key="1">
    <citation type="journal article" date="2023" name="Access Microbiol">
        <title>De-novo genome assembly for Akanthomyces muscarius, a biocontrol agent of insect agricultural pests.</title>
        <authorList>
            <person name="Erdos Z."/>
            <person name="Studholme D.J."/>
            <person name="Raymond B."/>
            <person name="Sharma M."/>
        </authorList>
    </citation>
    <scope>NUCLEOTIDE SEQUENCE</scope>
    <source>
        <strain evidence="5">Ve6</strain>
    </source>
</reference>
<dbReference type="PROSITE" id="PS50297">
    <property type="entry name" value="ANK_REP_REGION"/>
    <property type="match status" value="3"/>
</dbReference>
<keyword evidence="6" id="KW-1185">Reference proteome</keyword>
<keyword evidence="2 3" id="KW-0040">ANK repeat</keyword>
<dbReference type="SMART" id="SM00248">
    <property type="entry name" value="ANK"/>
    <property type="match status" value="9"/>
</dbReference>
<dbReference type="GeneID" id="80889821"/>
<dbReference type="AlphaFoldDB" id="A0A9W8Q9A2"/>
<dbReference type="InterPro" id="IPR001810">
    <property type="entry name" value="F-box_dom"/>
</dbReference>
<dbReference type="Proteomes" id="UP001144673">
    <property type="component" value="Chromosome 3"/>
</dbReference>
<keyword evidence="1" id="KW-0677">Repeat</keyword>
<dbReference type="PROSITE" id="PS50088">
    <property type="entry name" value="ANK_REPEAT"/>
    <property type="match status" value="3"/>
</dbReference>
<evidence type="ECO:0000259" key="4">
    <source>
        <dbReference type="PROSITE" id="PS50181"/>
    </source>
</evidence>
<dbReference type="Pfam" id="PF00023">
    <property type="entry name" value="Ank"/>
    <property type="match status" value="1"/>
</dbReference>
<dbReference type="PANTHER" id="PTHR24198">
    <property type="entry name" value="ANKYRIN REPEAT AND PROTEIN KINASE DOMAIN-CONTAINING PROTEIN"/>
    <property type="match status" value="1"/>
</dbReference>
<dbReference type="PANTHER" id="PTHR24198:SF165">
    <property type="entry name" value="ANKYRIN REPEAT-CONTAINING PROTEIN-RELATED"/>
    <property type="match status" value="1"/>
</dbReference>
<sequence>MSLAHLPDELLLEIFDHVDDLATLSRLSRCNSWLFSVLEPRLYQYSHEHADSIDMKWAMEHNKDYPFRRRLAYNLPWFPDRLSCLYGAADRGSDRVLDFVLESSKKLPWEMNKILEHPLIVASVRGHLATVQVLLHHATAEYHQQRRIGTEAAGAESLRHSLATSFRGALDQEHGAIARELAASVIVDREVFDLVDSRHVPSNSDRLPCIVSAAVRGWADTLELLISKGVDREARAPSGATALYVAALQSELDCVEVLLQAGANPILDAGPGNGTPLGIVATSRETHTELLRTLLTAAKAFDTNFAVRGGLLTIPDGHLLKEHKKLLMEDALEFAVLTPSPLLRAWVLAIAIRHGDLQAVGVLLKSNANTKLQIGRCTAVEHAIENDQIAIVNVLVGHCPEALIQGSNGTTALQFAAIHNKAAICELLLKQYCVDVNCPSLNERQTTALHEAVRMNHPLMVLFLLQSGANIHAKEQGGYTPLHVCAMFSDERMAVLLLEHGADVRAVTDEKLTALQVAQKCGNPTLMRPALLSVLSRKRP</sequence>
<dbReference type="Pfam" id="PF12796">
    <property type="entry name" value="Ank_2"/>
    <property type="match status" value="2"/>
</dbReference>
<evidence type="ECO:0000256" key="1">
    <source>
        <dbReference type="ARBA" id="ARBA00022737"/>
    </source>
</evidence>
<evidence type="ECO:0000256" key="3">
    <source>
        <dbReference type="PROSITE-ProRule" id="PRU00023"/>
    </source>
</evidence>